<name>A0A1W1XQ45_9CLOT</name>
<keyword evidence="2" id="KW-1185">Reference proteome</keyword>
<dbReference type="OrthoDB" id="9810012at2"/>
<dbReference type="AlphaFoldDB" id="A0A1W1XQ45"/>
<organism evidence="1 2">
    <name type="scientific">Clostridium acidisoli DSM 12555</name>
    <dbReference type="NCBI Taxonomy" id="1121291"/>
    <lineage>
        <taxon>Bacteria</taxon>
        <taxon>Bacillati</taxon>
        <taxon>Bacillota</taxon>
        <taxon>Clostridia</taxon>
        <taxon>Eubacteriales</taxon>
        <taxon>Clostridiaceae</taxon>
        <taxon>Clostridium</taxon>
    </lineage>
</organism>
<gene>
    <name evidence="1" type="ORF">SAMN02745134_02675</name>
</gene>
<sequence length="130" mass="16140">MTHLLTDIMWADEIVRPCKDKFKSLYDKDWTEWIWTLKKDWYDLDFLYIKRNPNFSSFSIYKNAVGFINNYMGFFSNDAFENRRKYITDFYSGKRENLEREYTYLKEEEMDRFVDESAEKISRILYEKYL</sequence>
<evidence type="ECO:0000313" key="1">
    <source>
        <dbReference type="EMBL" id="SMC26016.1"/>
    </source>
</evidence>
<dbReference type="RefSeq" id="WP_084116496.1">
    <property type="nucleotide sequence ID" value="NZ_FWXH01000011.1"/>
</dbReference>
<proteinExistence type="predicted"/>
<evidence type="ECO:0000313" key="2">
    <source>
        <dbReference type="Proteomes" id="UP000192468"/>
    </source>
</evidence>
<evidence type="ECO:0008006" key="3">
    <source>
        <dbReference type="Google" id="ProtNLM"/>
    </source>
</evidence>
<reference evidence="1 2" key="1">
    <citation type="submission" date="2017-04" db="EMBL/GenBank/DDBJ databases">
        <authorList>
            <person name="Afonso C.L."/>
            <person name="Miller P.J."/>
            <person name="Scott M.A."/>
            <person name="Spackman E."/>
            <person name="Goraichik I."/>
            <person name="Dimitrov K.M."/>
            <person name="Suarez D.L."/>
            <person name="Swayne D.E."/>
        </authorList>
    </citation>
    <scope>NUCLEOTIDE SEQUENCE [LARGE SCALE GENOMIC DNA]</scope>
    <source>
        <strain evidence="1 2">DSM 12555</strain>
    </source>
</reference>
<dbReference type="EMBL" id="FWXH01000011">
    <property type="protein sequence ID" value="SMC26016.1"/>
    <property type="molecule type" value="Genomic_DNA"/>
</dbReference>
<protein>
    <recommendedName>
        <fullName evidence="3">Zinc dependent phospholipase C</fullName>
    </recommendedName>
</protein>
<accession>A0A1W1XQ45</accession>
<dbReference type="Proteomes" id="UP000192468">
    <property type="component" value="Unassembled WGS sequence"/>
</dbReference>